<gene>
    <name evidence="1" type="ORF">EWU20_08730</name>
</gene>
<keyword evidence="2" id="KW-1185">Reference proteome</keyword>
<dbReference type="RefSeq" id="WP_130923534.1">
    <property type="nucleotide sequence ID" value="NZ_CP049835.1"/>
</dbReference>
<dbReference type="EMBL" id="SEWY01000004">
    <property type="protein sequence ID" value="TBH71902.1"/>
    <property type="molecule type" value="Genomic_DNA"/>
</dbReference>
<reference evidence="1 2" key="1">
    <citation type="submission" date="2019-02" db="EMBL/GenBank/DDBJ databases">
        <title>Genome of a new Bacteroidetes strain.</title>
        <authorList>
            <person name="Pitt A."/>
        </authorList>
    </citation>
    <scope>NUCLEOTIDE SEQUENCE [LARGE SCALE GENOMIC DNA]</scope>
    <source>
        <strain evidence="1 2">103A-SOEBACH</strain>
    </source>
</reference>
<evidence type="ECO:0000313" key="1">
    <source>
        <dbReference type="EMBL" id="TBH71902.1"/>
    </source>
</evidence>
<dbReference type="OrthoDB" id="964768at2"/>
<accession>A0A4Q9B8X7</accession>
<comment type="caution">
    <text evidence="1">The sequence shown here is derived from an EMBL/GenBank/DDBJ whole genome shotgun (WGS) entry which is preliminary data.</text>
</comment>
<dbReference type="Pfam" id="PF12669">
    <property type="entry name" value="FeoB_associated"/>
    <property type="match status" value="1"/>
</dbReference>
<name>A0A4Q9B8X7_9BACT</name>
<organism evidence="1 2">
    <name type="scientific">Aquirufa antheringensis</name>
    <dbReference type="NCBI Taxonomy" id="2516559"/>
    <lineage>
        <taxon>Bacteria</taxon>
        <taxon>Pseudomonadati</taxon>
        <taxon>Bacteroidota</taxon>
        <taxon>Cytophagia</taxon>
        <taxon>Cytophagales</taxon>
        <taxon>Flectobacillaceae</taxon>
        <taxon>Aquirufa</taxon>
    </lineage>
</organism>
<evidence type="ECO:0000313" key="2">
    <source>
        <dbReference type="Proteomes" id="UP000293583"/>
    </source>
</evidence>
<dbReference type="Proteomes" id="UP000293583">
    <property type="component" value="Unassembled WGS sequence"/>
</dbReference>
<dbReference type="AlphaFoldDB" id="A0A4Q9B8X7"/>
<sequence length="54" mass="5835">MENGIIFLVFAAALVYLVRLVYNQFWGKNAGNCAKGCGTCAASSSIEKMNSERS</sequence>
<proteinExistence type="predicted"/>
<protein>
    <submittedName>
        <fullName evidence="1">FeoB-associated Cys-rich membrane protein</fullName>
    </submittedName>
</protein>